<dbReference type="PROSITE" id="PS50181">
    <property type="entry name" value="FBOX"/>
    <property type="match status" value="1"/>
</dbReference>
<comment type="caution">
    <text evidence="3">The sequence shown here is derived from an EMBL/GenBank/DDBJ whole genome shotgun (WGS) entry which is preliminary data.</text>
</comment>
<gene>
    <name evidence="3" type="ORF">IWX90DRAFT_413942</name>
</gene>
<protein>
    <recommendedName>
        <fullName evidence="2">F-box domain-containing protein</fullName>
    </recommendedName>
</protein>
<sequence>MSSAKRPRLAQSQPADDAAQPQSDQQLSSNHRHDTFRLGELPLELVFRVNDYLPIASSLSLAATCKGLGQLLDCKTGQALRELREFCKSLAYPQNRKAWLTPRIEFAEFLQRDAVSRAIRLEQSRENQTLRACSICARLHPRSAFSPAQLFTPPEARKCRGGEEKVFRLCQHTGLDWDFPSKLAPKGHRYVFCQSCGDGAFSNWSRLATRAGRWIRIDTYRNILKWEEGKIIFGNDIRNQLGQMRQYVCPHTVTSSDQFAGIEDIKFVPGSTRLTLSGFSEHCVYPGCQTSLHLFFRANRAVDLFVERSVGCMEDATDPEWLIQCGLL</sequence>
<accession>A0ABR1XW37</accession>
<feature type="domain" description="F-box" evidence="2">
    <location>
        <begin position="35"/>
        <end position="83"/>
    </location>
</feature>
<proteinExistence type="predicted"/>
<evidence type="ECO:0000313" key="3">
    <source>
        <dbReference type="EMBL" id="KAK8169516.1"/>
    </source>
</evidence>
<feature type="compositionally biased region" description="Low complexity" evidence="1">
    <location>
        <begin position="9"/>
        <end position="29"/>
    </location>
</feature>
<organism evidence="3 4">
    <name type="scientific">Phyllosticta citrichinensis</name>
    <dbReference type="NCBI Taxonomy" id="1130410"/>
    <lineage>
        <taxon>Eukaryota</taxon>
        <taxon>Fungi</taxon>
        <taxon>Dikarya</taxon>
        <taxon>Ascomycota</taxon>
        <taxon>Pezizomycotina</taxon>
        <taxon>Dothideomycetes</taxon>
        <taxon>Dothideomycetes incertae sedis</taxon>
        <taxon>Botryosphaeriales</taxon>
        <taxon>Phyllostictaceae</taxon>
        <taxon>Phyllosticta</taxon>
    </lineage>
</organism>
<feature type="region of interest" description="Disordered" evidence="1">
    <location>
        <begin position="1"/>
        <end position="31"/>
    </location>
</feature>
<dbReference type="EMBL" id="JBBWUH010000004">
    <property type="protein sequence ID" value="KAK8169516.1"/>
    <property type="molecule type" value="Genomic_DNA"/>
</dbReference>
<evidence type="ECO:0000256" key="1">
    <source>
        <dbReference type="SAM" id="MobiDB-lite"/>
    </source>
</evidence>
<reference evidence="3 4" key="1">
    <citation type="journal article" date="2022" name="G3 (Bethesda)">
        <title>Enemy or ally: a genomic approach to elucidate the lifestyle of Phyllosticta citrichinaensis.</title>
        <authorList>
            <person name="Buijs V.A."/>
            <person name="Groenewald J.Z."/>
            <person name="Haridas S."/>
            <person name="LaButti K.M."/>
            <person name="Lipzen A."/>
            <person name="Martin F.M."/>
            <person name="Barry K."/>
            <person name="Grigoriev I.V."/>
            <person name="Crous P.W."/>
            <person name="Seidl M.F."/>
        </authorList>
    </citation>
    <scope>NUCLEOTIDE SEQUENCE [LARGE SCALE GENOMIC DNA]</scope>
    <source>
        <strain evidence="3 4">CBS 129764</strain>
    </source>
</reference>
<keyword evidence="4" id="KW-1185">Reference proteome</keyword>
<evidence type="ECO:0000259" key="2">
    <source>
        <dbReference type="PROSITE" id="PS50181"/>
    </source>
</evidence>
<dbReference type="InterPro" id="IPR001810">
    <property type="entry name" value="F-box_dom"/>
</dbReference>
<evidence type="ECO:0000313" key="4">
    <source>
        <dbReference type="Proteomes" id="UP001456524"/>
    </source>
</evidence>
<name>A0ABR1XW37_9PEZI</name>
<dbReference type="Proteomes" id="UP001456524">
    <property type="component" value="Unassembled WGS sequence"/>
</dbReference>